<evidence type="ECO:0000256" key="3">
    <source>
        <dbReference type="SAM" id="Coils"/>
    </source>
</evidence>
<sequence>MVSNVKSIDSVLMLHFATYSANPPLYKILEQASTLGGRPIGMVDIEQILAISPLYKIVRVDELLTIGFQTARKDRDRISAFLEDLNHWIKTNTNKLEMSKVELSTIMTRHTSPPRRIMKPRSARSSPVKKKKFDELKNMKSKFEFLEKDAQIERSNNQGLSLLDRIKLKESKAKEEVSAKSLETKYQEYLTGKVCDVYDIIYQLYKAQPDQFKSFSMARIIQVVKDSLEHPLDEQEISDIVKLIALKLIKYNLIEKNNIQILRVRDLNREEDLKLFELTPSCA</sequence>
<comment type="similarity">
    <text evidence="1">Belongs to the Cdt1 family.</text>
</comment>
<dbReference type="RefSeq" id="XP_049182013.1">
    <property type="nucleotide sequence ID" value="XM_049326690.1"/>
</dbReference>
<comment type="caution">
    <text evidence="5">The sequence shown here is derived from an EMBL/GenBank/DDBJ whole genome shotgun (WGS) entry which is preliminary data.</text>
</comment>
<dbReference type="Pfam" id="PF16679">
    <property type="entry name" value="CDT1_C"/>
    <property type="match status" value="1"/>
</dbReference>
<name>A0AAI9SZV2_9ASCO</name>
<keyword evidence="3" id="KW-0175">Coiled coil</keyword>
<dbReference type="InterPro" id="IPR038090">
    <property type="entry name" value="Cdt1_C_WH_dom_sf"/>
</dbReference>
<keyword evidence="6" id="KW-1185">Reference proteome</keyword>
<dbReference type="Proteomes" id="UP001202479">
    <property type="component" value="Unassembled WGS sequence"/>
</dbReference>
<protein>
    <recommendedName>
        <fullName evidence="4">DNA replication factor Cdt1 C-terminal domain-containing protein</fullName>
    </recommendedName>
</protein>
<feature type="coiled-coil region" evidence="3">
    <location>
        <begin position="129"/>
        <end position="156"/>
    </location>
</feature>
<dbReference type="GeneID" id="73378365"/>
<accession>A0AAI9SZV2</accession>
<gene>
    <name evidence="5" type="ORF">KGF56_000748</name>
</gene>
<dbReference type="InterPro" id="IPR032054">
    <property type="entry name" value="Cdt1_C"/>
</dbReference>
<dbReference type="EMBL" id="JAHUZD010000024">
    <property type="protein sequence ID" value="KAI3406268.1"/>
    <property type="molecule type" value="Genomic_DNA"/>
</dbReference>
<reference evidence="5" key="1">
    <citation type="journal article" date="2022" name="DNA Res.">
        <title>Genome analysis of five recently described species of the CUG-Ser clade uncovers Candida theae as a new hybrid lineage with pathogenic potential in the Candida parapsilosis species complex.</title>
        <authorList>
            <person name="Mixao V."/>
            <person name="Del Olmo V."/>
            <person name="Hegedusova E."/>
            <person name="Saus E."/>
            <person name="Pryszcz L."/>
            <person name="Cillingova A."/>
            <person name="Nosek J."/>
            <person name="Gabaldon T."/>
        </authorList>
    </citation>
    <scope>NUCLEOTIDE SEQUENCE</scope>
    <source>
        <strain evidence="5">CBS 10844</strain>
    </source>
</reference>
<evidence type="ECO:0000259" key="4">
    <source>
        <dbReference type="Pfam" id="PF16679"/>
    </source>
</evidence>
<evidence type="ECO:0000313" key="5">
    <source>
        <dbReference type="EMBL" id="KAI3406268.1"/>
    </source>
</evidence>
<dbReference type="Gene3D" id="1.10.10.1420">
    <property type="entry name" value="DNA replication factor Cdt1, C-terminal WH domain"/>
    <property type="match status" value="1"/>
</dbReference>
<organism evidence="5 6">
    <name type="scientific">Candida oxycetoniae</name>
    <dbReference type="NCBI Taxonomy" id="497107"/>
    <lineage>
        <taxon>Eukaryota</taxon>
        <taxon>Fungi</taxon>
        <taxon>Dikarya</taxon>
        <taxon>Ascomycota</taxon>
        <taxon>Saccharomycotina</taxon>
        <taxon>Pichiomycetes</taxon>
        <taxon>Debaryomycetaceae</taxon>
        <taxon>Candida/Lodderomyces clade</taxon>
        <taxon>Candida</taxon>
    </lineage>
</organism>
<evidence type="ECO:0000256" key="1">
    <source>
        <dbReference type="ARBA" id="ARBA00008356"/>
    </source>
</evidence>
<evidence type="ECO:0000256" key="2">
    <source>
        <dbReference type="ARBA" id="ARBA00023306"/>
    </source>
</evidence>
<proteinExistence type="inferred from homology"/>
<keyword evidence="2" id="KW-0131">Cell cycle</keyword>
<evidence type="ECO:0000313" key="6">
    <source>
        <dbReference type="Proteomes" id="UP001202479"/>
    </source>
</evidence>
<feature type="domain" description="DNA replication factor Cdt1 C-terminal" evidence="4">
    <location>
        <begin position="161"/>
        <end position="248"/>
    </location>
</feature>
<dbReference type="AlphaFoldDB" id="A0AAI9SZV2"/>